<dbReference type="Ensembl" id="ENSTNIT00000010828.1">
    <property type="protein sequence ID" value="ENSTNIP00000010647.1"/>
    <property type="gene ID" value="ENSTNIG00000007827.1"/>
</dbReference>
<dbReference type="GO" id="GO:0005184">
    <property type="term" value="F:neuropeptide hormone activity"/>
    <property type="evidence" value="ECO:0007669"/>
    <property type="project" value="TreeGrafter"/>
</dbReference>
<sequence length="114" mass="12895">RKMSGTHVLGLLLLFITLSWAADAAEDARKADSTVCCQGKPRGLFARQKNSLPQERRIPKKKPNLLTPIRRCSRLKDSCSPYMPCCDPCASCHCRLFNTICNCWKMSSLCFRKT</sequence>
<dbReference type="PANTHER" id="PTHR16551:SF5">
    <property type="entry name" value="AGOUTI-RELATED PEPTIDE 2"/>
    <property type="match status" value="1"/>
</dbReference>
<feature type="disulfide bond" evidence="6">
    <location>
        <begin position="85"/>
        <end position="103"/>
    </location>
</feature>
<dbReference type="Pfam" id="PF05039">
    <property type="entry name" value="Agouti"/>
    <property type="match status" value="1"/>
</dbReference>
<keyword evidence="5 6" id="KW-1015">Disulfide bond</keyword>
<evidence type="ECO:0000256" key="4">
    <source>
        <dbReference type="ARBA" id="ARBA00022854"/>
    </source>
</evidence>
<dbReference type="STRING" id="99883.ENSTNIP00000010647"/>
<dbReference type="GO" id="GO:0005615">
    <property type="term" value="C:extracellular space"/>
    <property type="evidence" value="ECO:0007669"/>
    <property type="project" value="TreeGrafter"/>
</dbReference>
<dbReference type="SMART" id="SM00792">
    <property type="entry name" value="Agouti"/>
    <property type="match status" value="1"/>
</dbReference>
<dbReference type="PANTHER" id="PTHR16551">
    <property type="entry name" value="AGOUTI RELATED"/>
    <property type="match status" value="1"/>
</dbReference>
<dbReference type="AlphaFoldDB" id="H3CQW3"/>
<evidence type="ECO:0000256" key="6">
    <source>
        <dbReference type="PROSITE-ProRule" id="PRU00494"/>
    </source>
</evidence>
<feature type="chain" id="PRO_5003582009" evidence="7">
    <location>
        <begin position="22"/>
        <end position="114"/>
    </location>
</feature>
<organism evidence="9 10">
    <name type="scientific">Tetraodon nigroviridis</name>
    <name type="common">Spotted green pufferfish</name>
    <name type="synonym">Chelonodon nigroviridis</name>
    <dbReference type="NCBI Taxonomy" id="99883"/>
    <lineage>
        <taxon>Eukaryota</taxon>
        <taxon>Metazoa</taxon>
        <taxon>Chordata</taxon>
        <taxon>Craniata</taxon>
        <taxon>Vertebrata</taxon>
        <taxon>Euteleostomi</taxon>
        <taxon>Actinopterygii</taxon>
        <taxon>Neopterygii</taxon>
        <taxon>Teleostei</taxon>
        <taxon>Neoteleostei</taxon>
        <taxon>Acanthomorphata</taxon>
        <taxon>Eupercaria</taxon>
        <taxon>Tetraodontiformes</taxon>
        <taxon>Tetradontoidea</taxon>
        <taxon>Tetraodontidae</taxon>
        <taxon>Tetraodon</taxon>
    </lineage>
</organism>
<dbReference type="GO" id="GO:0007218">
    <property type="term" value="P:neuropeptide signaling pathway"/>
    <property type="evidence" value="ECO:0007669"/>
    <property type="project" value="TreeGrafter"/>
</dbReference>
<evidence type="ECO:0000256" key="2">
    <source>
        <dbReference type="ARBA" id="ARBA00022525"/>
    </source>
</evidence>
<dbReference type="GeneTree" id="ENSGT00730000112562"/>
<dbReference type="GO" id="GO:2000253">
    <property type="term" value="P:positive regulation of feeding behavior"/>
    <property type="evidence" value="ECO:0007669"/>
    <property type="project" value="TreeGrafter"/>
</dbReference>
<keyword evidence="2" id="KW-0964">Secreted</keyword>
<evidence type="ECO:0000313" key="9">
    <source>
        <dbReference type="Ensembl" id="ENSTNIP00000010647.1"/>
    </source>
</evidence>
<dbReference type="InterPro" id="IPR027300">
    <property type="entry name" value="Agouti_dom"/>
</dbReference>
<feature type="domain" description="Agouti" evidence="8">
    <location>
        <begin position="72"/>
        <end position="110"/>
    </location>
</feature>
<evidence type="ECO:0000256" key="3">
    <source>
        <dbReference type="ARBA" id="ARBA00022729"/>
    </source>
</evidence>
<feature type="disulfide bond" evidence="6">
    <location>
        <begin position="94"/>
        <end position="101"/>
    </location>
</feature>
<dbReference type="HOGENOM" id="CLU_1874735_0_0_1"/>
<dbReference type="OMA" id="HLPCCDP"/>
<name>H3CQW3_TETNG</name>
<dbReference type="Gene3D" id="4.10.760.10">
    <property type="entry name" value="Agouti domain"/>
    <property type="match status" value="1"/>
</dbReference>
<feature type="signal peptide" evidence="7">
    <location>
        <begin position="1"/>
        <end position="21"/>
    </location>
</feature>
<keyword evidence="3 7" id="KW-0732">Signal</keyword>
<keyword evidence="4" id="KW-0960">Knottin</keyword>
<dbReference type="GO" id="GO:0033555">
    <property type="term" value="P:multicellular organismal response to stress"/>
    <property type="evidence" value="ECO:0007669"/>
    <property type="project" value="Ensembl"/>
</dbReference>
<reference evidence="9" key="3">
    <citation type="submission" date="2025-09" db="UniProtKB">
        <authorList>
            <consortium name="Ensembl"/>
        </authorList>
    </citation>
    <scope>IDENTIFICATION</scope>
</reference>
<dbReference type="InterPro" id="IPR007733">
    <property type="entry name" value="Agouti"/>
</dbReference>
<dbReference type="GO" id="GO:0008343">
    <property type="term" value="P:adult feeding behavior"/>
    <property type="evidence" value="ECO:0007669"/>
    <property type="project" value="TreeGrafter"/>
</dbReference>
<dbReference type="SUPFAM" id="SSF57055">
    <property type="entry name" value="Agouti-related protein"/>
    <property type="match status" value="1"/>
</dbReference>
<evidence type="ECO:0000256" key="5">
    <source>
        <dbReference type="ARBA" id="ARBA00023157"/>
    </source>
</evidence>
<reference evidence="9" key="2">
    <citation type="submission" date="2025-08" db="UniProtKB">
        <authorList>
            <consortium name="Ensembl"/>
        </authorList>
    </citation>
    <scope>IDENTIFICATION</scope>
</reference>
<keyword evidence="10" id="KW-1185">Reference proteome</keyword>
<evidence type="ECO:0000259" key="8">
    <source>
        <dbReference type="PROSITE" id="PS51150"/>
    </source>
</evidence>
<evidence type="ECO:0000256" key="1">
    <source>
        <dbReference type="ARBA" id="ARBA00004613"/>
    </source>
</evidence>
<reference evidence="10" key="1">
    <citation type="journal article" date="2004" name="Nature">
        <title>Genome duplication in the teleost fish Tetraodon nigroviridis reveals the early vertebrate proto-karyotype.</title>
        <authorList>
            <person name="Jaillon O."/>
            <person name="Aury J.-M."/>
            <person name="Brunet F."/>
            <person name="Petit J.-L."/>
            <person name="Stange-Thomann N."/>
            <person name="Mauceli E."/>
            <person name="Bouneau L."/>
            <person name="Fischer C."/>
            <person name="Ozouf-Costaz C."/>
            <person name="Bernot A."/>
            <person name="Nicaud S."/>
            <person name="Jaffe D."/>
            <person name="Fisher S."/>
            <person name="Lutfalla G."/>
            <person name="Dossat C."/>
            <person name="Segurens B."/>
            <person name="Dasilva C."/>
            <person name="Salanoubat M."/>
            <person name="Levy M."/>
            <person name="Boudet N."/>
            <person name="Castellano S."/>
            <person name="Anthouard V."/>
            <person name="Jubin C."/>
            <person name="Castelli V."/>
            <person name="Katinka M."/>
            <person name="Vacherie B."/>
            <person name="Biemont C."/>
            <person name="Skalli Z."/>
            <person name="Cattolico L."/>
            <person name="Poulain J."/>
            <person name="De Berardinis V."/>
            <person name="Cruaud C."/>
            <person name="Duprat S."/>
            <person name="Brottier P."/>
            <person name="Coutanceau J.-P."/>
            <person name="Gouzy J."/>
            <person name="Parra G."/>
            <person name="Lardier G."/>
            <person name="Chapple C."/>
            <person name="McKernan K.J."/>
            <person name="McEwan P."/>
            <person name="Bosak S."/>
            <person name="Kellis M."/>
            <person name="Volff J.-N."/>
            <person name="Guigo R."/>
            <person name="Zody M.C."/>
            <person name="Mesirov J."/>
            <person name="Lindblad-Toh K."/>
            <person name="Birren B."/>
            <person name="Nusbaum C."/>
            <person name="Kahn D."/>
            <person name="Robinson-Rechavi M."/>
            <person name="Laudet V."/>
            <person name="Schachter V."/>
            <person name="Quetier F."/>
            <person name="Saurin W."/>
            <person name="Scarpelli C."/>
            <person name="Wincker P."/>
            <person name="Lander E.S."/>
            <person name="Weissenbach J."/>
            <person name="Roest Crollius H."/>
        </authorList>
    </citation>
    <scope>NUCLEOTIDE SEQUENCE [LARGE SCALE GENOMIC DNA]</scope>
</reference>
<feature type="disulfide bond" evidence="6">
    <location>
        <begin position="89"/>
        <end position="110"/>
    </location>
</feature>
<proteinExistence type="predicted"/>
<dbReference type="Proteomes" id="UP000007303">
    <property type="component" value="Unassembled WGS sequence"/>
</dbReference>
<dbReference type="InterPro" id="IPR036836">
    <property type="entry name" value="Agouti_dom_sf"/>
</dbReference>
<comment type="caution">
    <text evidence="6">Lacks conserved residue(s) required for the propagation of feature annotation.</text>
</comment>
<comment type="subcellular location">
    <subcellularLocation>
        <location evidence="1">Secreted</location>
    </subcellularLocation>
</comment>
<evidence type="ECO:0000313" key="10">
    <source>
        <dbReference type="Proteomes" id="UP000007303"/>
    </source>
</evidence>
<dbReference type="InParanoid" id="H3CQW3"/>
<dbReference type="FunCoup" id="H3CQW3">
    <property type="interactions" value="20"/>
</dbReference>
<accession>H3CQW3</accession>
<dbReference type="GO" id="GO:0043473">
    <property type="term" value="P:pigmentation"/>
    <property type="evidence" value="ECO:0007669"/>
    <property type="project" value="Ensembl"/>
</dbReference>
<dbReference type="GO" id="GO:0070996">
    <property type="term" value="F:type 1 melanocortin receptor binding"/>
    <property type="evidence" value="ECO:0007669"/>
    <property type="project" value="Ensembl"/>
</dbReference>
<protein>
    <submittedName>
        <fullName evidence="9">Agouti signaling protein, nonagouti homolog (mouse) 2b</fullName>
    </submittedName>
</protein>
<evidence type="ECO:0000256" key="7">
    <source>
        <dbReference type="SAM" id="SignalP"/>
    </source>
</evidence>
<dbReference type="GO" id="GO:0009755">
    <property type="term" value="P:hormone-mediated signaling pathway"/>
    <property type="evidence" value="ECO:0007669"/>
    <property type="project" value="InterPro"/>
</dbReference>
<dbReference type="GO" id="GO:0051463">
    <property type="term" value="P:negative regulation of cortisol secretion"/>
    <property type="evidence" value="ECO:0007669"/>
    <property type="project" value="Ensembl"/>
</dbReference>
<dbReference type="PROSITE" id="PS51150">
    <property type="entry name" value="AGOUTI_2"/>
    <property type="match status" value="1"/>
</dbReference>